<evidence type="ECO:0000256" key="2">
    <source>
        <dbReference type="SAM" id="MobiDB-lite"/>
    </source>
</evidence>
<dbReference type="GO" id="GO:0008270">
    <property type="term" value="F:zinc ion binding"/>
    <property type="evidence" value="ECO:0007669"/>
    <property type="project" value="UniProtKB-KW"/>
</dbReference>
<feature type="region of interest" description="Disordered" evidence="2">
    <location>
        <begin position="155"/>
        <end position="183"/>
    </location>
</feature>
<dbReference type="Proteomes" id="UP000828390">
    <property type="component" value="Unassembled WGS sequence"/>
</dbReference>
<dbReference type="InterPro" id="IPR013087">
    <property type="entry name" value="Znf_C2H2_type"/>
</dbReference>
<dbReference type="PROSITE" id="PS00028">
    <property type="entry name" value="ZINC_FINGER_C2H2_1"/>
    <property type="match status" value="1"/>
</dbReference>
<reference evidence="4" key="2">
    <citation type="submission" date="2020-11" db="EMBL/GenBank/DDBJ databases">
        <authorList>
            <person name="McCartney M.A."/>
            <person name="Auch B."/>
            <person name="Kono T."/>
            <person name="Mallez S."/>
            <person name="Becker A."/>
            <person name="Gohl D.M."/>
            <person name="Silverstein K.A.T."/>
            <person name="Koren S."/>
            <person name="Bechman K.B."/>
            <person name="Herman A."/>
            <person name="Abrahante J.E."/>
            <person name="Garbe J."/>
        </authorList>
    </citation>
    <scope>NUCLEOTIDE SEQUENCE</scope>
    <source>
        <strain evidence="4">Duluth1</strain>
        <tissue evidence="4">Whole animal</tissue>
    </source>
</reference>
<dbReference type="SMART" id="SM00355">
    <property type="entry name" value="ZnF_C2H2"/>
    <property type="match status" value="2"/>
</dbReference>
<dbReference type="InterPro" id="IPR036236">
    <property type="entry name" value="Znf_C2H2_sf"/>
</dbReference>
<evidence type="ECO:0000256" key="1">
    <source>
        <dbReference type="PROSITE-ProRule" id="PRU00042"/>
    </source>
</evidence>
<reference evidence="4" key="1">
    <citation type="journal article" date="2019" name="bioRxiv">
        <title>The Genome of the Zebra Mussel, Dreissena polymorpha: A Resource for Invasive Species Research.</title>
        <authorList>
            <person name="McCartney M.A."/>
            <person name="Auch B."/>
            <person name="Kono T."/>
            <person name="Mallez S."/>
            <person name="Zhang Y."/>
            <person name="Obille A."/>
            <person name="Becker A."/>
            <person name="Abrahante J.E."/>
            <person name="Garbe J."/>
            <person name="Badalamenti J.P."/>
            <person name="Herman A."/>
            <person name="Mangelson H."/>
            <person name="Liachko I."/>
            <person name="Sullivan S."/>
            <person name="Sone E.D."/>
            <person name="Koren S."/>
            <person name="Silverstein K.A.T."/>
            <person name="Beckman K.B."/>
            <person name="Gohl D.M."/>
        </authorList>
    </citation>
    <scope>NUCLEOTIDE SEQUENCE</scope>
    <source>
        <strain evidence="4">Duluth1</strain>
        <tissue evidence="4">Whole animal</tissue>
    </source>
</reference>
<protein>
    <recommendedName>
        <fullName evidence="3">C2H2-type domain-containing protein</fullName>
    </recommendedName>
</protein>
<evidence type="ECO:0000313" key="4">
    <source>
        <dbReference type="EMBL" id="KAH3809056.1"/>
    </source>
</evidence>
<dbReference type="PROSITE" id="PS50157">
    <property type="entry name" value="ZINC_FINGER_C2H2_2"/>
    <property type="match status" value="1"/>
</dbReference>
<name>A0A9D4G2J1_DREPO</name>
<gene>
    <name evidence="4" type="ORF">DPMN_137419</name>
</gene>
<accession>A0A9D4G2J1</accession>
<keyword evidence="1" id="KW-0863">Zinc-finger</keyword>
<keyword evidence="5" id="KW-1185">Reference proteome</keyword>
<dbReference type="Pfam" id="PF23612">
    <property type="entry name" value="zf-C2H2_ZN142"/>
    <property type="match status" value="1"/>
</dbReference>
<dbReference type="AlphaFoldDB" id="A0A9D4G2J1"/>
<keyword evidence="1" id="KW-0862">Zinc</keyword>
<organism evidence="4 5">
    <name type="scientific">Dreissena polymorpha</name>
    <name type="common">Zebra mussel</name>
    <name type="synonym">Mytilus polymorpha</name>
    <dbReference type="NCBI Taxonomy" id="45954"/>
    <lineage>
        <taxon>Eukaryota</taxon>
        <taxon>Metazoa</taxon>
        <taxon>Spiralia</taxon>
        <taxon>Lophotrochozoa</taxon>
        <taxon>Mollusca</taxon>
        <taxon>Bivalvia</taxon>
        <taxon>Autobranchia</taxon>
        <taxon>Heteroconchia</taxon>
        <taxon>Euheterodonta</taxon>
        <taxon>Imparidentia</taxon>
        <taxon>Neoheterodontei</taxon>
        <taxon>Myida</taxon>
        <taxon>Dreissenoidea</taxon>
        <taxon>Dreissenidae</taxon>
        <taxon>Dreissena</taxon>
    </lineage>
</organism>
<evidence type="ECO:0000259" key="3">
    <source>
        <dbReference type="PROSITE" id="PS50157"/>
    </source>
</evidence>
<evidence type="ECO:0000313" key="5">
    <source>
        <dbReference type="Proteomes" id="UP000828390"/>
    </source>
</evidence>
<keyword evidence="1" id="KW-0479">Metal-binding</keyword>
<dbReference type="Gene3D" id="3.30.160.60">
    <property type="entry name" value="Classic Zinc Finger"/>
    <property type="match status" value="1"/>
</dbReference>
<sequence>MSDVLYSVDCGRSNSVQIVHVERMRRLKKQTLTGEEPIDERPLQTRDILPNDDRCISESEEDTQTIPETNNTNRFGRKIIKPSFLKDFVSSIFRMAKTKVTERKVPTLLICPLCKTSIPQREHFAKHVADCTESRFSCQECGQTFKKNAYLQQHKKRMHEKIGSTPKTQQEEHVEVDGSPASD</sequence>
<dbReference type="EMBL" id="JAIWYP010000006">
    <property type="protein sequence ID" value="KAH3809056.1"/>
    <property type="molecule type" value="Genomic_DNA"/>
</dbReference>
<dbReference type="SUPFAM" id="SSF57667">
    <property type="entry name" value="beta-beta-alpha zinc fingers"/>
    <property type="match status" value="1"/>
</dbReference>
<proteinExistence type="predicted"/>
<dbReference type="InterPro" id="IPR057829">
    <property type="entry name" value="Znf_C2H2_ZN142_21/23"/>
</dbReference>
<comment type="caution">
    <text evidence="4">The sequence shown here is derived from an EMBL/GenBank/DDBJ whole genome shotgun (WGS) entry which is preliminary data.</text>
</comment>
<feature type="domain" description="C2H2-type" evidence="3">
    <location>
        <begin position="136"/>
        <end position="159"/>
    </location>
</feature>